<evidence type="ECO:0000256" key="1">
    <source>
        <dbReference type="SAM" id="Phobius"/>
    </source>
</evidence>
<feature type="transmembrane region" description="Helical" evidence="1">
    <location>
        <begin position="91"/>
        <end position="119"/>
    </location>
</feature>
<name>A0A9P4YQM7_9HYPO</name>
<keyword evidence="1" id="KW-0812">Transmembrane</keyword>
<dbReference type="Proteomes" id="UP000749293">
    <property type="component" value="Unassembled WGS sequence"/>
</dbReference>
<feature type="transmembrane region" description="Helical" evidence="1">
    <location>
        <begin position="35"/>
        <end position="58"/>
    </location>
</feature>
<dbReference type="OrthoDB" id="5427664at2759"/>
<dbReference type="EMBL" id="JAANYQ010000020">
    <property type="protein sequence ID" value="KAF4119831.1"/>
    <property type="molecule type" value="Genomic_DNA"/>
</dbReference>
<feature type="transmembrane region" description="Helical" evidence="1">
    <location>
        <begin position="140"/>
        <end position="158"/>
    </location>
</feature>
<comment type="caution">
    <text evidence="2">The sequence shown here is derived from an EMBL/GenBank/DDBJ whole genome shotgun (WGS) entry which is preliminary data.</text>
</comment>
<protein>
    <submittedName>
        <fullName evidence="2">Uncharacterized protein</fullName>
    </submittedName>
</protein>
<feature type="transmembrane region" description="Helical" evidence="1">
    <location>
        <begin position="178"/>
        <end position="204"/>
    </location>
</feature>
<gene>
    <name evidence="2" type="ORF">GMORB2_3519</name>
</gene>
<dbReference type="GeneID" id="55969747"/>
<keyword evidence="3" id="KW-1185">Reference proteome</keyword>
<evidence type="ECO:0000313" key="3">
    <source>
        <dbReference type="Proteomes" id="UP000749293"/>
    </source>
</evidence>
<keyword evidence="1" id="KW-0472">Membrane</keyword>
<proteinExistence type="predicted"/>
<keyword evidence="1" id="KW-1133">Transmembrane helix</keyword>
<accession>A0A9P4YQM7</accession>
<dbReference type="AlphaFoldDB" id="A0A9P4YQM7"/>
<reference evidence="2" key="1">
    <citation type="submission" date="2020-03" db="EMBL/GenBank/DDBJ databases">
        <title>Site-based positive gene gene selection in Geosmithia morbida across the United States reveals a broad range of putative effectors and factors for local host and environmental adapation.</title>
        <authorList>
            <person name="Onufrak A."/>
            <person name="Murdoch R.W."/>
            <person name="Gazis R."/>
            <person name="Huff M."/>
            <person name="Staton M."/>
            <person name="Klingeman W."/>
            <person name="Hadziabdic D."/>
        </authorList>
    </citation>
    <scope>NUCLEOTIDE SEQUENCE</scope>
    <source>
        <strain evidence="2">1262</strain>
    </source>
</reference>
<organism evidence="2 3">
    <name type="scientific">Geosmithia morbida</name>
    <dbReference type="NCBI Taxonomy" id="1094350"/>
    <lineage>
        <taxon>Eukaryota</taxon>
        <taxon>Fungi</taxon>
        <taxon>Dikarya</taxon>
        <taxon>Ascomycota</taxon>
        <taxon>Pezizomycotina</taxon>
        <taxon>Sordariomycetes</taxon>
        <taxon>Hypocreomycetidae</taxon>
        <taxon>Hypocreales</taxon>
        <taxon>Bionectriaceae</taxon>
        <taxon>Geosmithia</taxon>
    </lineage>
</organism>
<evidence type="ECO:0000313" key="2">
    <source>
        <dbReference type="EMBL" id="KAF4119831.1"/>
    </source>
</evidence>
<sequence length="215" mass="23452">MLALAGIAIQPKGTYGRSADDVGEEELTRAQKTHFWAFTSFYFAAVVGALLFFIYVFAKAPVFGGQAECNSSTVYVMFGFDIVATNDVFRWIFAGGIIALLVGVLFSLAIWSGVACCWGSDCLRLVGGGGHDDGGRVRRWRFPFFLVGHVFASSYFIAMLELMIDRNTLGPGKDDWGFGQLLAVALLIGPLTEILSLLIGTVGGKEEDMPLMRRR</sequence>
<dbReference type="RefSeq" id="XP_035318483.1">
    <property type="nucleotide sequence ID" value="XM_035465495.1"/>
</dbReference>